<proteinExistence type="predicted"/>
<feature type="transmembrane region" description="Helical" evidence="2">
    <location>
        <begin position="203"/>
        <end position="224"/>
    </location>
</feature>
<dbReference type="EMBL" id="REGW02000002">
    <property type="protein sequence ID" value="KAE8299166.1"/>
    <property type="molecule type" value="Genomic_DNA"/>
</dbReference>
<evidence type="ECO:0000259" key="4">
    <source>
        <dbReference type="PROSITE" id="PS50835"/>
    </source>
</evidence>
<keyword evidence="2" id="KW-0472">Membrane</keyword>
<dbReference type="SUPFAM" id="SSF48726">
    <property type="entry name" value="Immunoglobulin"/>
    <property type="match status" value="1"/>
</dbReference>
<gene>
    <name evidence="5" type="ORF">D5F01_LYC01558</name>
</gene>
<dbReference type="InterPro" id="IPR013783">
    <property type="entry name" value="Ig-like_fold"/>
</dbReference>
<dbReference type="PANTHER" id="PTHR44969:SF1">
    <property type="entry name" value="CELL SURFACE A33 ANTIGEN"/>
    <property type="match status" value="1"/>
</dbReference>
<feature type="region of interest" description="Disordered" evidence="1">
    <location>
        <begin position="233"/>
        <end position="268"/>
    </location>
</feature>
<dbReference type="GO" id="GO:0005886">
    <property type="term" value="C:plasma membrane"/>
    <property type="evidence" value="ECO:0007669"/>
    <property type="project" value="InterPro"/>
</dbReference>
<feature type="compositionally biased region" description="Basic and acidic residues" evidence="1">
    <location>
        <begin position="245"/>
        <end position="265"/>
    </location>
</feature>
<dbReference type="InterPro" id="IPR036179">
    <property type="entry name" value="Ig-like_dom_sf"/>
</dbReference>
<evidence type="ECO:0000313" key="6">
    <source>
        <dbReference type="Proteomes" id="UP000424527"/>
    </source>
</evidence>
<feature type="domain" description="Ig-like" evidence="4">
    <location>
        <begin position="20"/>
        <end position="141"/>
    </location>
</feature>
<feature type="region of interest" description="Disordered" evidence="1">
    <location>
        <begin position="281"/>
        <end position="451"/>
    </location>
</feature>
<keyword evidence="3" id="KW-0732">Signal</keyword>
<evidence type="ECO:0000256" key="3">
    <source>
        <dbReference type="SAM" id="SignalP"/>
    </source>
</evidence>
<name>A0A6G0J6Q9_LARCR</name>
<dbReference type="Proteomes" id="UP000424527">
    <property type="component" value="Unassembled WGS sequence"/>
</dbReference>
<keyword evidence="6" id="KW-1185">Reference proteome</keyword>
<organism evidence="5 6">
    <name type="scientific">Larimichthys crocea</name>
    <name type="common">Large yellow croaker</name>
    <name type="synonym">Pseudosciaena crocea</name>
    <dbReference type="NCBI Taxonomy" id="215358"/>
    <lineage>
        <taxon>Eukaryota</taxon>
        <taxon>Metazoa</taxon>
        <taxon>Chordata</taxon>
        <taxon>Craniata</taxon>
        <taxon>Vertebrata</taxon>
        <taxon>Euteleostomi</taxon>
        <taxon>Actinopterygii</taxon>
        <taxon>Neopterygii</taxon>
        <taxon>Teleostei</taxon>
        <taxon>Neoteleostei</taxon>
        <taxon>Acanthomorphata</taxon>
        <taxon>Eupercaria</taxon>
        <taxon>Sciaenidae</taxon>
        <taxon>Larimichthys</taxon>
    </lineage>
</organism>
<dbReference type="PROSITE" id="PS50835">
    <property type="entry name" value="IG_LIKE"/>
    <property type="match status" value="1"/>
</dbReference>
<sequence length="451" mass="51577">MMTKSQLGWRKLFLILTVLPCCRNVEVSIPVAQYEVARGAEITMTCNFVPARPVSGMFFLSWEAFPLNEGEGTMQSVGTFYINGQIDIAPVYEGRAFLEVDMDRQLSTLRLTKVTMQDSRRYECSVKIQGDDEGTPSASTSLLVLVPPSKPICKPKGWSSVSLQHLKRNIWVLHLHIRKSNGSANCNLTLAVVPRSMNIGSTAGIIGGVIAGVVVLGIVIFCCCRKKGKNDENVENSPGEFYDDDGPKAGEPYRDEPNEMKDLNQDKPIVAQKEYTVVTAKHFEDDQHSYNSGRERHDGKGSDIDSQRYRDGTMKDDYYRGSRDKLEDQRDRYGGSRDRLEDQRDRYGGSRDRLEDQRDHYSGSRDRLEDQRNRYGGSRDRLEDQRDRYGGSRDRLEDQRDRYGGSRDRLEDQRDRSGGSRDRYGGSREHLDEHSDRHRSSRDHIEYIDQY</sequence>
<reference evidence="5 6" key="1">
    <citation type="submission" date="2019-07" db="EMBL/GenBank/DDBJ databases">
        <title>Chromosome genome assembly for large yellow croaker.</title>
        <authorList>
            <person name="Xiao S."/>
        </authorList>
    </citation>
    <scope>NUCLEOTIDE SEQUENCE [LARGE SCALE GENOMIC DNA]</scope>
    <source>
        <strain evidence="5">JMULYC20181020</strain>
        <tissue evidence="5">Muscle</tissue>
    </source>
</reference>
<dbReference type="InterPro" id="IPR007110">
    <property type="entry name" value="Ig-like_dom"/>
</dbReference>
<comment type="caution">
    <text evidence="5">The sequence shown here is derived from an EMBL/GenBank/DDBJ whole genome shotgun (WGS) entry which is preliminary data.</text>
</comment>
<dbReference type="InterPro" id="IPR013106">
    <property type="entry name" value="Ig_V-set"/>
</dbReference>
<dbReference type="InterPro" id="IPR003599">
    <property type="entry name" value="Ig_sub"/>
</dbReference>
<feature type="signal peptide" evidence="3">
    <location>
        <begin position="1"/>
        <end position="24"/>
    </location>
</feature>
<protein>
    <recommendedName>
        <fullName evidence="4">Ig-like domain-containing protein</fullName>
    </recommendedName>
</protein>
<evidence type="ECO:0000256" key="1">
    <source>
        <dbReference type="SAM" id="MobiDB-lite"/>
    </source>
</evidence>
<dbReference type="PANTHER" id="PTHR44969">
    <property type="entry name" value="CELL SURFACE A33 ANTIGEN"/>
    <property type="match status" value="1"/>
</dbReference>
<evidence type="ECO:0000256" key="2">
    <source>
        <dbReference type="SAM" id="Phobius"/>
    </source>
</evidence>
<dbReference type="SMART" id="SM00409">
    <property type="entry name" value="IG"/>
    <property type="match status" value="1"/>
</dbReference>
<dbReference type="AlphaFoldDB" id="A0A6G0J6Q9"/>
<evidence type="ECO:0000313" key="5">
    <source>
        <dbReference type="EMBL" id="KAE8299166.1"/>
    </source>
</evidence>
<dbReference type="Gene3D" id="2.60.40.10">
    <property type="entry name" value="Immunoglobulins"/>
    <property type="match status" value="1"/>
</dbReference>
<accession>A0A6G0J6Q9</accession>
<keyword evidence="2" id="KW-0812">Transmembrane</keyword>
<dbReference type="Pfam" id="PF07686">
    <property type="entry name" value="V-set"/>
    <property type="match status" value="1"/>
</dbReference>
<dbReference type="InterPro" id="IPR042474">
    <property type="entry name" value="A33"/>
</dbReference>
<feature type="chain" id="PRO_5026244738" description="Ig-like domain-containing protein" evidence="3">
    <location>
        <begin position="25"/>
        <end position="451"/>
    </location>
</feature>
<keyword evidence="2" id="KW-1133">Transmembrane helix</keyword>